<dbReference type="PANTHER" id="PTHR43248">
    <property type="entry name" value="2-SUCCINYL-6-HYDROXY-2,4-CYCLOHEXADIENE-1-CARBOXYLATE SYNTHASE"/>
    <property type="match status" value="1"/>
</dbReference>
<comment type="similarity">
    <text evidence="1">Belongs to the peptidase S33 family.</text>
</comment>
<keyword evidence="3" id="KW-0378">Hydrolase</keyword>
<evidence type="ECO:0000256" key="1">
    <source>
        <dbReference type="ARBA" id="ARBA00010088"/>
    </source>
</evidence>
<dbReference type="Gene3D" id="3.40.50.1820">
    <property type="entry name" value="alpha/beta hydrolase"/>
    <property type="match status" value="1"/>
</dbReference>
<dbReference type="InterPro" id="IPR029058">
    <property type="entry name" value="AB_hydrolase_fold"/>
</dbReference>
<dbReference type="InterPro" id="IPR051601">
    <property type="entry name" value="Serine_prot/Carboxylest_S33"/>
</dbReference>
<comment type="caution">
    <text evidence="5">The sequence shown here is derived from an EMBL/GenBank/DDBJ whole genome shotgun (WGS) entry which is preliminary data.</text>
</comment>
<evidence type="ECO:0000313" key="5">
    <source>
        <dbReference type="EMBL" id="MBB5473654.1"/>
    </source>
</evidence>
<reference evidence="5 6" key="1">
    <citation type="submission" date="2020-08" db="EMBL/GenBank/DDBJ databases">
        <title>Sequencing the genomes of 1000 actinobacteria strains.</title>
        <authorList>
            <person name="Klenk H.-P."/>
        </authorList>
    </citation>
    <scope>NUCLEOTIDE SEQUENCE [LARGE SCALE GENOMIC DNA]</scope>
    <source>
        <strain evidence="5 6">DSM 9581</strain>
    </source>
</reference>
<sequence>MIPASRVPHRAAPARLAALVAVVVLALAGCVAPRQQTAVTEEPSPTAADVRGLDAIYAQQLAWQPCGDDLECATLVVPLDYAEPDGDTIQVAVNRHAAAGDRIGSLLINPGGPGASGMDALSGIALDRFGPEVVRRFDLVGFDPRGVSRSTPVTCVDGPAMDEITSTDFDFATDEGIAAAEDAYGAFGAACLANTGDVLGHVDTVSAAKDMDVLRAVLGDETLNYVGYSYGTQLGATYAALFPEQVGRLVLDGALDPTMAPEEVSKGQAVGFENALRAYVTDCQGGSDCPLDGSVDAGMAQVKDLLDRARKSPLPTGTDRRLTGALAFSGIALPLYDEQTWPYLTMGLDAALRGDGSVLLQLSDAYYDRGADGTYTTNSTEAFWSIGCADERGTTDPAEMRAQAADIEAVAPTVGYYFGFGGAICAQWPVPEVGGLDDYSAEGAAPIVVIGTTNDPATPYAWAESLAETLGSATLLTYEGEGHTAYGRSNACILDTVDAYLLDGTVPEEGTRC</sequence>
<keyword evidence="2" id="KW-0732">Signal</keyword>
<dbReference type="Pfam" id="PF08386">
    <property type="entry name" value="Abhydrolase_4"/>
    <property type="match status" value="1"/>
</dbReference>
<dbReference type="RefSeq" id="WP_146837772.1">
    <property type="nucleotide sequence ID" value="NZ_BJVQ01000028.1"/>
</dbReference>
<evidence type="ECO:0000259" key="4">
    <source>
        <dbReference type="Pfam" id="PF08386"/>
    </source>
</evidence>
<organism evidence="5 6">
    <name type="scientific">Cellulomonas hominis</name>
    <dbReference type="NCBI Taxonomy" id="156981"/>
    <lineage>
        <taxon>Bacteria</taxon>
        <taxon>Bacillati</taxon>
        <taxon>Actinomycetota</taxon>
        <taxon>Actinomycetes</taxon>
        <taxon>Micrococcales</taxon>
        <taxon>Cellulomonadaceae</taxon>
        <taxon>Cellulomonas</taxon>
    </lineage>
</organism>
<name>A0A7W8SF28_9CELL</name>
<dbReference type="GO" id="GO:0016787">
    <property type="term" value="F:hydrolase activity"/>
    <property type="evidence" value="ECO:0007669"/>
    <property type="project" value="UniProtKB-KW"/>
</dbReference>
<accession>A0A7W8SF28</accession>
<evidence type="ECO:0000313" key="6">
    <source>
        <dbReference type="Proteomes" id="UP000564629"/>
    </source>
</evidence>
<proteinExistence type="inferred from homology"/>
<dbReference type="AlphaFoldDB" id="A0A7W8SF28"/>
<protein>
    <submittedName>
        <fullName evidence="5">Pimeloyl-ACP methyl ester carboxylesterase</fullName>
    </submittedName>
</protein>
<dbReference type="SUPFAM" id="SSF53474">
    <property type="entry name" value="alpha/beta-Hydrolases"/>
    <property type="match status" value="1"/>
</dbReference>
<evidence type="ECO:0000256" key="2">
    <source>
        <dbReference type="ARBA" id="ARBA00022729"/>
    </source>
</evidence>
<dbReference type="PROSITE" id="PS51257">
    <property type="entry name" value="PROKAR_LIPOPROTEIN"/>
    <property type="match status" value="1"/>
</dbReference>
<gene>
    <name evidence="5" type="ORF">HNR08_002390</name>
</gene>
<dbReference type="Proteomes" id="UP000564629">
    <property type="component" value="Unassembled WGS sequence"/>
</dbReference>
<dbReference type="PANTHER" id="PTHR43248:SF29">
    <property type="entry name" value="TRIPEPTIDYL AMINOPEPTIDASE"/>
    <property type="match status" value="1"/>
</dbReference>
<dbReference type="OrthoDB" id="3252468at2"/>
<evidence type="ECO:0000256" key="3">
    <source>
        <dbReference type="ARBA" id="ARBA00022801"/>
    </source>
</evidence>
<feature type="domain" description="Peptidase S33 tripeptidyl aminopeptidase-like C-terminal" evidence="4">
    <location>
        <begin position="415"/>
        <end position="513"/>
    </location>
</feature>
<dbReference type="InterPro" id="IPR013595">
    <property type="entry name" value="Pept_S33_TAP-like_C"/>
</dbReference>
<dbReference type="EMBL" id="JACHDN010000001">
    <property type="protein sequence ID" value="MBB5473654.1"/>
    <property type="molecule type" value="Genomic_DNA"/>
</dbReference>